<feature type="transmembrane region" description="Helical" evidence="1">
    <location>
        <begin position="129"/>
        <end position="147"/>
    </location>
</feature>
<evidence type="ECO:0000313" key="2">
    <source>
        <dbReference type="EMBL" id="GAA3716379.1"/>
    </source>
</evidence>
<protein>
    <recommendedName>
        <fullName evidence="4">Dolichyl-phosphate-mannose-protein mannosyltransferase</fullName>
    </recommendedName>
</protein>
<keyword evidence="1" id="KW-0812">Transmembrane</keyword>
<keyword evidence="1" id="KW-1133">Transmembrane helix</keyword>
<organism evidence="2 3">
    <name type="scientific">Microlunatus aurantiacus</name>
    <dbReference type="NCBI Taxonomy" id="446786"/>
    <lineage>
        <taxon>Bacteria</taxon>
        <taxon>Bacillati</taxon>
        <taxon>Actinomycetota</taxon>
        <taxon>Actinomycetes</taxon>
        <taxon>Propionibacteriales</taxon>
        <taxon>Propionibacteriaceae</taxon>
        <taxon>Microlunatus</taxon>
    </lineage>
</organism>
<feature type="transmembrane region" description="Helical" evidence="1">
    <location>
        <begin position="283"/>
        <end position="303"/>
    </location>
</feature>
<dbReference type="Proteomes" id="UP001500051">
    <property type="component" value="Unassembled WGS sequence"/>
</dbReference>
<sequence length="511" mass="54170">MTIAREIDHAGPVVRRHLWFPCALAAAFGLAVAARLGGTLRGSGLYGLGNYDDGVHFAAALGLVNGLLPYRDFLLLHPPGVVLALAPFAALSWWVGEPNAMAAARLSWIVLGGANAVLCGLTLRPLSRVAAAVAALFYALSFGAMYVEHTTLLEAPATTVLLLGLVLTRLLGSGSGIRDRHYLVAGALLGLSPALKIWGVVAVLVVVLAVAARRGRRPAALTLGAALASCTALCLPFFLTAPGEMWRMVVVAQLGRRRTIEPVPGRLDDVLGVRGWSAAGGQWTAVLLAVLLIVLGSTALCLLRSELRVVAALMISHGALVMTTPMWFLHYAGLTAAPMALTVGGALAVVMARTRPVRWLPPALAASAVLGTLVLAWPLRDVHLGDKQFPGAQLGTVAADFGGCTTTDWPMTLIQMDLVQTDIDRGCRFVVDLGGYSYYLVDSPYHQESRRKNEDWQALALEYYRSGDAVISVRFSTASGFSRRTAETLKGWPVIAAADGYVIRRPEVGGG</sequence>
<evidence type="ECO:0000256" key="1">
    <source>
        <dbReference type="SAM" id="Phobius"/>
    </source>
</evidence>
<feature type="transmembrane region" description="Helical" evidence="1">
    <location>
        <begin position="359"/>
        <end position="379"/>
    </location>
</feature>
<feature type="transmembrane region" description="Helical" evidence="1">
    <location>
        <begin position="159"/>
        <end position="177"/>
    </location>
</feature>
<feature type="transmembrane region" description="Helical" evidence="1">
    <location>
        <begin position="18"/>
        <end position="38"/>
    </location>
</feature>
<name>A0ABP7EA69_9ACTN</name>
<proteinExistence type="predicted"/>
<accession>A0ABP7EA69</accession>
<reference evidence="3" key="1">
    <citation type="journal article" date="2019" name="Int. J. Syst. Evol. Microbiol.">
        <title>The Global Catalogue of Microorganisms (GCM) 10K type strain sequencing project: providing services to taxonomists for standard genome sequencing and annotation.</title>
        <authorList>
            <consortium name="The Broad Institute Genomics Platform"/>
            <consortium name="The Broad Institute Genome Sequencing Center for Infectious Disease"/>
            <person name="Wu L."/>
            <person name="Ma J."/>
        </authorList>
    </citation>
    <scope>NUCLEOTIDE SEQUENCE [LARGE SCALE GENOMIC DNA]</scope>
    <source>
        <strain evidence="3">JCM 16548</strain>
    </source>
</reference>
<gene>
    <name evidence="2" type="ORF">GCM10022204_40170</name>
</gene>
<feature type="transmembrane region" description="Helical" evidence="1">
    <location>
        <begin position="106"/>
        <end position="123"/>
    </location>
</feature>
<dbReference type="RefSeq" id="WP_344814238.1">
    <property type="nucleotide sequence ID" value="NZ_BAAAYX010000020.1"/>
</dbReference>
<feature type="transmembrane region" description="Helical" evidence="1">
    <location>
        <begin position="74"/>
        <end position="94"/>
    </location>
</feature>
<comment type="caution">
    <text evidence="2">The sequence shown here is derived from an EMBL/GenBank/DDBJ whole genome shotgun (WGS) entry which is preliminary data.</text>
</comment>
<keyword evidence="3" id="KW-1185">Reference proteome</keyword>
<dbReference type="EMBL" id="BAAAYX010000020">
    <property type="protein sequence ID" value="GAA3716379.1"/>
    <property type="molecule type" value="Genomic_DNA"/>
</dbReference>
<feature type="transmembrane region" description="Helical" evidence="1">
    <location>
        <begin position="219"/>
        <end position="239"/>
    </location>
</feature>
<feature type="transmembrane region" description="Helical" evidence="1">
    <location>
        <begin position="310"/>
        <end position="328"/>
    </location>
</feature>
<evidence type="ECO:0008006" key="4">
    <source>
        <dbReference type="Google" id="ProtNLM"/>
    </source>
</evidence>
<feature type="transmembrane region" description="Helical" evidence="1">
    <location>
        <begin position="183"/>
        <end position="212"/>
    </location>
</feature>
<evidence type="ECO:0000313" key="3">
    <source>
        <dbReference type="Proteomes" id="UP001500051"/>
    </source>
</evidence>
<keyword evidence="1" id="KW-0472">Membrane</keyword>
<feature type="transmembrane region" description="Helical" evidence="1">
    <location>
        <begin position="334"/>
        <end position="352"/>
    </location>
</feature>